<sequence length="54" mass="6235">MVTRKQYTKKYKFDAINLVLDQGHTTAEVSRSLEINTICRGSNGYWHMRSAAPF</sequence>
<dbReference type="GO" id="GO:0003677">
    <property type="term" value="F:DNA binding"/>
    <property type="evidence" value="ECO:0007669"/>
    <property type="project" value="InterPro"/>
</dbReference>
<dbReference type="RefSeq" id="WP_374953015.1">
    <property type="nucleotide sequence ID" value="NZ_FNUX01000007.1"/>
</dbReference>
<proteinExistence type="predicted"/>
<name>A0A1H5UCA3_9PROT</name>
<dbReference type="InterPro" id="IPR002514">
    <property type="entry name" value="Transposase_8"/>
</dbReference>
<dbReference type="Pfam" id="PF01527">
    <property type="entry name" value="HTH_Tnp_1"/>
    <property type="match status" value="1"/>
</dbReference>
<accession>A0A1H5UCA3</accession>
<dbReference type="GO" id="GO:0006313">
    <property type="term" value="P:DNA transposition"/>
    <property type="evidence" value="ECO:0007669"/>
    <property type="project" value="InterPro"/>
</dbReference>
<protein>
    <recommendedName>
        <fullName evidence="3">Transposase</fullName>
    </recommendedName>
</protein>
<evidence type="ECO:0000313" key="1">
    <source>
        <dbReference type="EMBL" id="SEF71877.1"/>
    </source>
</evidence>
<organism evidence="1 2">
    <name type="scientific">Nitrosomonas ureae</name>
    <dbReference type="NCBI Taxonomy" id="44577"/>
    <lineage>
        <taxon>Bacteria</taxon>
        <taxon>Pseudomonadati</taxon>
        <taxon>Pseudomonadota</taxon>
        <taxon>Betaproteobacteria</taxon>
        <taxon>Nitrosomonadales</taxon>
        <taxon>Nitrosomonadaceae</taxon>
        <taxon>Nitrosomonas</taxon>
    </lineage>
</organism>
<dbReference type="Proteomes" id="UP000236753">
    <property type="component" value="Unassembled WGS sequence"/>
</dbReference>
<dbReference type="EMBL" id="FNUX01000007">
    <property type="protein sequence ID" value="SEF71877.1"/>
    <property type="molecule type" value="Genomic_DNA"/>
</dbReference>
<dbReference type="GO" id="GO:0004803">
    <property type="term" value="F:transposase activity"/>
    <property type="evidence" value="ECO:0007669"/>
    <property type="project" value="InterPro"/>
</dbReference>
<reference evidence="1 2" key="1">
    <citation type="submission" date="2016-10" db="EMBL/GenBank/DDBJ databases">
        <authorList>
            <person name="de Groot N.N."/>
        </authorList>
    </citation>
    <scope>NUCLEOTIDE SEQUENCE [LARGE SCALE GENOMIC DNA]</scope>
    <source>
        <strain evidence="1 2">Nm13</strain>
    </source>
</reference>
<evidence type="ECO:0000313" key="2">
    <source>
        <dbReference type="Proteomes" id="UP000236753"/>
    </source>
</evidence>
<gene>
    <name evidence="1" type="ORF">SAMN05216334_10742</name>
</gene>
<dbReference type="AlphaFoldDB" id="A0A1H5UCA3"/>
<evidence type="ECO:0008006" key="3">
    <source>
        <dbReference type="Google" id="ProtNLM"/>
    </source>
</evidence>